<evidence type="ECO:0000256" key="3">
    <source>
        <dbReference type="SAM" id="MobiDB-lite"/>
    </source>
</evidence>
<dbReference type="InterPro" id="IPR025724">
    <property type="entry name" value="GAG-pre-integrase_dom"/>
</dbReference>
<evidence type="ECO:0000259" key="4">
    <source>
        <dbReference type="PROSITE" id="PS50158"/>
    </source>
</evidence>
<sequence>MIPIPLGNAIHEIRCPNGSIATSQEDIKSEAVRFFEDFMTRKQVDFEDIPKDQIGDLLEFRCSVSEHDDLVNQFSEEEIQAVLLRWRSTHDPQDIMGEITETSNTALAKVNEGGGGGSSSLKCPMLNSINYTVWSMKMSILLQVHKVWDIIEEPSDNNEKNVMAIALLFQSIPESLTLQSKHLGAERVKEARLQTLMAEFDRIKMKDNETIDEFPGRLSEISSKSASLGETIEEPKLVKKFLKSLPRKKYIHIVAALKQVLDLKKTSFEDITGRLKVYEERITDEEEVQDDQGKLKGRGQGRYNEGRDTSRVVCYRCDKTGHYPLDCPDRLLKLQETQEDEAKSTAEADELMIHEVVYLNEEKVVPSKFDASNGGDNIWYLDNGASNHMTGNRSYFTSLDQSITGKVRFDDDSRIDIKGKGMIEFIDRNGEQRKMVDVYFIPELKSNIISLGQATKAGCDVRMKGEDLTMHDRDGKLLVKAVRSKNRLYKVSMGIKDTMCLYSTTPIDSSRWHARLVHINHETMKSMVKRELVVEITLANFESNVCGSCLLGKQTRQVFPQATMFRATKALELSHGDLCGPITPNTLAGNKYVFVLIDDFTRYMWTIMLKEKNETFGKFKKFKSLVEQVLNFKTEMALKFEMSDLGRVTYYLGIEVCQNKEGITLSQRRYALKILEEAGMAECNLVHTPMEAGLNLSKAPKEKDIDATSDRRNVGCLRYLLHTRPDLSFCVDTKLIGYNDSSHNVDEDDGKSTTGHVFYFGGSPISWCSQKQNVVALSSCEAEFMAGTEAAKQAIWLQELIEEIKGSTCERVMILIDNKSAIALSKNPVFHGRSKHIHKRYHFIRECVENELIQVEHVPGEKQKADILTKALGRIKFKEMRDLVGVQDVVQEDFKLKGENVGLSLKEKVPSKCIKELESLLSAFLSSGPDLSTRKAKIAWLEANWVRVNLLENKSLWLVRGSSNMGSWMWKKILKYRDKATPLQKMEVRSGISSSSSVAAALSTHRRRHHCNEALNKVEEEMASLNLRSTQTGRDISFWKWNNGAFKHSFSSKDILHAIRVPNPICELYKGVWFPNSTPKYSFITWIAFRNRLATGEKLVKWNNDANGGCSFCDEAMETREHIFFSCPYSSAVWYIMTMVVRLVRGESRKDEDGCYEHVSALEVFTMTVRLRETDGYNKVVSEVKEMLSMAVTDEVKLSYQWPKWMMGPYWTRANSIYIVDDEDMTLFMAIRADLDEVHLRVKVIHGGVGKSVNYSTSHLDLGGMTAEEISDNYWNSAETRSIWDSALTRLLTRNVGVVNGSASDLQPRVNETVEGPRRINVNAGIRIEEPIDATPLRASVPKPSVDGDKRKASAKEKGKGQVIESTLPLPVLTTGLPSINMFDAAQASAEAEFEAFRRTYFAEMWRGMCATEMTLGGQQMGAAEATAGTKTARTLDYEGDVIFMGRLFKNKDDCCTKLAIHAIRRKFHFIRAIRRKFHFIHAKSCPTMVIAVCVGNTCPWRVYATKLVDSDRFEVRTTILQHTSSVDARGNLYKQASTSNRKANENTKAWRARKIAMDNTMGSAMGSFALIQPYFKLLMATNPNSIPALETETDNLGVICFMYLFFASNASIKGYAYMIKVVVIDGTHLRGRYGGCLVAASTQDANFQCFPLVFGIVNSENDEAWTWFMNKLSDFVPDDPDLIFVSDRHTSIYATQMEDNILPPKINDMVIENFEKGAGYGVLKIGDGLYEVRDMVNCGESRVSAAHAAVQLATTEQHARDQ</sequence>
<reference evidence="6" key="1">
    <citation type="journal article" date="2016" name="Proc. Natl. Acad. Sci. U.S.A.">
        <title>Chromosome-level assembly of Arabidopsis thaliana Ler reveals the extent of translocation and inversion polymorphisms.</title>
        <authorList>
            <person name="Zapata L."/>
            <person name="Ding J."/>
            <person name="Willing E.M."/>
            <person name="Hartwig B."/>
            <person name="Bezdan D."/>
            <person name="Jiao W.B."/>
            <person name="Patel V."/>
            <person name="Velikkakam James G."/>
            <person name="Koornneef M."/>
            <person name="Ossowski S."/>
            <person name="Schneeberger K."/>
        </authorList>
    </citation>
    <scope>NUCLEOTIDE SEQUENCE [LARGE SCALE GENOMIC DNA]</scope>
    <source>
        <strain evidence="6">cv. Landsberg erecta</strain>
    </source>
</reference>
<name>A0A178V6N1_ARATH</name>
<dbReference type="InterPro" id="IPR054722">
    <property type="entry name" value="PolX-like_BBD"/>
</dbReference>
<keyword evidence="1" id="KW-0064">Aspartyl protease</keyword>
<dbReference type="InterPro" id="IPR012337">
    <property type="entry name" value="RNaseH-like_sf"/>
</dbReference>
<keyword evidence="2" id="KW-0862">Zinc</keyword>
<dbReference type="EMBL" id="LUHQ01000003">
    <property type="protein sequence ID" value="OAP01909.1"/>
    <property type="molecule type" value="Genomic_DNA"/>
</dbReference>
<comment type="caution">
    <text evidence="5">The sequence shown here is derived from an EMBL/GenBank/DDBJ whole genome shotgun (WGS) entry which is preliminary data.</text>
</comment>
<dbReference type="GO" id="GO:0003676">
    <property type="term" value="F:nucleic acid binding"/>
    <property type="evidence" value="ECO:0007669"/>
    <property type="project" value="InterPro"/>
</dbReference>
<dbReference type="GO" id="GO:0004190">
    <property type="term" value="F:aspartic-type endopeptidase activity"/>
    <property type="evidence" value="ECO:0007669"/>
    <property type="project" value="UniProtKB-KW"/>
</dbReference>
<dbReference type="SUPFAM" id="SSF53098">
    <property type="entry name" value="Ribonuclease H-like"/>
    <property type="match status" value="1"/>
</dbReference>
<feature type="region of interest" description="Disordered" evidence="3">
    <location>
        <begin position="1337"/>
        <end position="1361"/>
    </location>
</feature>
<dbReference type="InterPro" id="IPR026960">
    <property type="entry name" value="RVT-Znf"/>
</dbReference>
<evidence type="ECO:0000256" key="1">
    <source>
        <dbReference type="ARBA" id="ARBA00022750"/>
    </source>
</evidence>
<dbReference type="PROSITE" id="PS50158">
    <property type="entry name" value="ZF_CCHC"/>
    <property type="match status" value="1"/>
</dbReference>
<dbReference type="InterPro" id="IPR043502">
    <property type="entry name" value="DNA/RNA_pol_sf"/>
</dbReference>
<dbReference type="InterPro" id="IPR001878">
    <property type="entry name" value="Znf_CCHC"/>
</dbReference>
<dbReference type="CDD" id="cd09272">
    <property type="entry name" value="RNase_HI_RT_Ty1"/>
    <property type="match status" value="1"/>
</dbReference>
<protein>
    <recommendedName>
        <fullName evidence="4">CCHC-type domain-containing protein</fullName>
    </recommendedName>
</protein>
<dbReference type="Proteomes" id="UP000078284">
    <property type="component" value="Chromosome 3"/>
</dbReference>
<dbReference type="Pfam" id="PF10551">
    <property type="entry name" value="MULE"/>
    <property type="match status" value="1"/>
</dbReference>
<evidence type="ECO:0000256" key="2">
    <source>
        <dbReference type="PROSITE-ProRule" id="PRU00047"/>
    </source>
</evidence>
<dbReference type="Gene3D" id="3.30.420.10">
    <property type="entry name" value="Ribonuclease H-like superfamily/Ribonuclease H"/>
    <property type="match status" value="1"/>
</dbReference>
<dbReference type="Pfam" id="PF13966">
    <property type="entry name" value="zf-RVT"/>
    <property type="match status" value="1"/>
</dbReference>
<keyword evidence="1" id="KW-0645">Protease</keyword>
<dbReference type="Pfam" id="PF22936">
    <property type="entry name" value="Pol_BBD"/>
    <property type="match status" value="1"/>
</dbReference>
<dbReference type="Pfam" id="PF14223">
    <property type="entry name" value="Retrotran_gag_2"/>
    <property type="match status" value="1"/>
</dbReference>
<proteinExistence type="predicted"/>
<gene>
    <name evidence="5" type="ordered locus">AXX17_At3g36000</name>
</gene>
<feature type="compositionally biased region" description="Basic and acidic residues" evidence="3">
    <location>
        <begin position="1346"/>
        <end position="1360"/>
    </location>
</feature>
<dbReference type="PANTHER" id="PTHR11439">
    <property type="entry name" value="GAG-POL-RELATED RETROTRANSPOSON"/>
    <property type="match status" value="1"/>
</dbReference>
<dbReference type="SUPFAM" id="SSF57756">
    <property type="entry name" value="Retrovirus zinc finger-like domains"/>
    <property type="match status" value="1"/>
</dbReference>
<dbReference type="PANTHER" id="PTHR11439:SF480">
    <property type="entry name" value="REVERSE TRANSCRIPTASE TY1_COPIA-TYPE DOMAIN-CONTAINING PROTEIN"/>
    <property type="match status" value="1"/>
</dbReference>
<keyword evidence="1" id="KW-0378">Hydrolase</keyword>
<dbReference type="InterPro" id="IPR036397">
    <property type="entry name" value="RNaseH_sf"/>
</dbReference>
<keyword evidence="2" id="KW-0479">Metal-binding</keyword>
<accession>A0A178V6N1</accession>
<evidence type="ECO:0000313" key="6">
    <source>
        <dbReference type="Proteomes" id="UP000078284"/>
    </source>
</evidence>
<dbReference type="SUPFAM" id="SSF56672">
    <property type="entry name" value="DNA/RNA polymerases"/>
    <property type="match status" value="1"/>
</dbReference>
<dbReference type="InterPro" id="IPR013103">
    <property type="entry name" value="RVT_2"/>
</dbReference>
<dbReference type="GO" id="GO:0008270">
    <property type="term" value="F:zinc ion binding"/>
    <property type="evidence" value="ECO:0007669"/>
    <property type="project" value="UniProtKB-KW"/>
</dbReference>
<evidence type="ECO:0000313" key="5">
    <source>
        <dbReference type="EMBL" id="OAP01909.1"/>
    </source>
</evidence>
<dbReference type="Pfam" id="PF07727">
    <property type="entry name" value="RVT_2"/>
    <property type="match status" value="1"/>
</dbReference>
<feature type="domain" description="CCHC-type" evidence="4">
    <location>
        <begin position="314"/>
        <end position="329"/>
    </location>
</feature>
<dbReference type="InterPro" id="IPR018289">
    <property type="entry name" value="MULE_transposase_dom"/>
</dbReference>
<keyword evidence="2" id="KW-0863">Zinc-finger</keyword>
<organism evidence="5 6">
    <name type="scientific">Arabidopsis thaliana</name>
    <name type="common">Mouse-ear cress</name>
    <dbReference type="NCBI Taxonomy" id="3702"/>
    <lineage>
        <taxon>Eukaryota</taxon>
        <taxon>Viridiplantae</taxon>
        <taxon>Streptophyta</taxon>
        <taxon>Embryophyta</taxon>
        <taxon>Tracheophyta</taxon>
        <taxon>Spermatophyta</taxon>
        <taxon>Magnoliopsida</taxon>
        <taxon>eudicotyledons</taxon>
        <taxon>Gunneridae</taxon>
        <taxon>Pentapetalae</taxon>
        <taxon>rosids</taxon>
        <taxon>malvids</taxon>
        <taxon>Brassicales</taxon>
        <taxon>Brassicaceae</taxon>
        <taxon>Camelineae</taxon>
        <taxon>Arabidopsis</taxon>
    </lineage>
</organism>
<dbReference type="Pfam" id="PF13976">
    <property type="entry name" value="gag_pre-integrs"/>
    <property type="match status" value="1"/>
</dbReference>
<dbReference type="InterPro" id="IPR036875">
    <property type="entry name" value="Znf_CCHC_sf"/>
</dbReference>